<protein>
    <submittedName>
        <fullName evidence="8">Uncharacterized protein</fullName>
    </submittedName>
</protein>
<evidence type="ECO:0000256" key="1">
    <source>
        <dbReference type="ARBA" id="ARBA00004141"/>
    </source>
</evidence>
<reference evidence="8" key="1">
    <citation type="submission" date="2021-01" db="EMBL/GenBank/DDBJ databases">
        <authorList>
            <person name="Corre E."/>
            <person name="Pelletier E."/>
            <person name="Niang G."/>
            <person name="Scheremetjew M."/>
            <person name="Finn R."/>
            <person name="Kale V."/>
            <person name="Holt S."/>
            <person name="Cochrane G."/>
            <person name="Meng A."/>
            <person name="Brown T."/>
            <person name="Cohen L."/>
        </authorList>
    </citation>
    <scope>NUCLEOTIDE SEQUENCE</scope>
    <source>
        <strain evidence="8">CCMP826</strain>
    </source>
</reference>
<dbReference type="Pfam" id="PF08449">
    <property type="entry name" value="UAA"/>
    <property type="match status" value="1"/>
</dbReference>
<dbReference type="InterPro" id="IPR013657">
    <property type="entry name" value="SCL35B1-4/HUT1"/>
</dbReference>
<dbReference type="GO" id="GO:0046964">
    <property type="term" value="F:3'-phosphoadenosine 5'-phosphosulfate transmembrane transporter activity"/>
    <property type="evidence" value="ECO:0007669"/>
    <property type="project" value="TreeGrafter"/>
</dbReference>
<evidence type="ECO:0000256" key="2">
    <source>
        <dbReference type="ARBA" id="ARBA00022448"/>
    </source>
</evidence>
<evidence type="ECO:0000256" key="6">
    <source>
        <dbReference type="SAM" id="MobiDB-lite"/>
    </source>
</evidence>
<feature type="region of interest" description="Disordered" evidence="6">
    <location>
        <begin position="127"/>
        <end position="158"/>
    </location>
</feature>
<gene>
    <name evidence="8" type="ORF">HTAM1171_LOCUS12699</name>
</gene>
<feature type="transmembrane region" description="Helical" evidence="7">
    <location>
        <begin position="78"/>
        <end position="99"/>
    </location>
</feature>
<feature type="region of interest" description="Disordered" evidence="6">
    <location>
        <begin position="23"/>
        <end position="68"/>
    </location>
</feature>
<keyword evidence="3 7" id="KW-0812">Transmembrane</keyword>
<accession>A0A7S2IJR1</accession>
<dbReference type="GO" id="GO:0000139">
    <property type="term" value="C:Golgi membrane"/>
    <property type="evidence" value="ECO:0007669"/>
    <property type="project" value="TreeGrafter"/>
</dbReference>
<feature type="transmembrane region" description="Helical" evidence="7">
    <location>
        <begin position="268"/>
        <end position="291"/>
    </location>
</feature>
<evidence type="ECO:0000256" key="7">
    <source>
        <dbReference type="SAM" id="Phobius"/>
    </source>
</evidence>
<dbReference type="EMBL" id="HBGV01020353">
    <property type="protein sequence ID" value="CAD9520873.1"/>
    <property type="molecule type" value="Transcribed_RNA"/>
</dbReference>
<feature type="transmembrane region" description="Helical" evidence="7">
    <location>
        <begin position="356"/>
        <end position="374"/>
    </location>
</feature>
<evidence type="ECO:0000256" key="3">
    <source>
        <dbReference type="ARBA" id="ARBA00022692"/>
    </source>
</evidence>
<proteinExistence type="predicted"/>
<keyword evidence="5 7" id="KW-0472">Membrane</keyword>
<feature type="transmembrane region" description="Helical" evidence="7">
    <location>
        <begin position="427"/>
        <end position="444"/>
    </location>
</feature>
<name>A0A7S2IJR1_9STRA</name>
<organism evidence="8">
    <name type="scientific">Helicotheca tamesis</name>
    <dbReference type="NCBI Taxonomy" id="374047"/>
    <lineage>
        <taxon>Eukaryota</taxon>
        <taxon>Sar</taxon>
        <taxon>Stramenopiles</taxon>
        <taxon>Ochrophyta</taxon>
        <taxon>Bacillariophyta</taxon>
        <taxon>Mediophyceae</taxon>
        <taxon>Lithodesmiophycidae</taxon>
        <taxon>Lithodesmiales</taxon>
        <taxon>Lithodesmiaceae</taxon>
        <taxon>Helicotheca</taxon>
    </lineage>
</organism>
<keyword evidence="2" id="KW-0813">Transport</keyword>
<feature type="transmembrane region" description="Helical" evidence="7">
    <location>
        <begin position="489"/>
        <end position="511"/>
    </location>
</feature>
<evidence type="ECO:0000313" key="8">
    <source>
        <dbReference type="EMBL" id="CAD9520873.1"/>
    </source>
</evidence>
<evidence type="ECO:0000256" key="4">
    <source>
        <dbReference type="ARBA" id="ARBA00022989"/>
    </source>
</evidence>
<feature type="transmembrane region" description="Helical" evidence="7">
    <location>
        <begin position="464"/>
        <end position="482"/>
    </location>
</feature>
<dbReference type="PANTHER" id="PTHR10778">
    <property type="entry name" value="SOLUTE CARRIER FAMILY 35 MEMBER B"/>
    <property type="match status" value="1"/>
</dbReference>
<keyword evidence="4 7" id="KW-1133">Transmembrane helix</keyword>
<dbReference type="AlphaFoldDB" id="A0A7S2IJR1"/>
<comment type="subcellular location">
    <subcellularLocation>
        <location evidence="1">Membrane</location>
        <topology evidence="1">Multi-pass membrane protein</topology>
    </subcellularLocation>
</comment>
<feature type="transmembrane region" description="Helical" evidence="7">
    <location>
        <begin position="517"/>
        <end position="534"/>
    </location>
</feature>
<dbReference type="PANTHER" id="PTHR10778:SF13">
    <property type="entry name" value="ADENOSINE 3'-PHOSPHO 5'-PHOSPHOSULFATE TRANSPORTER 1"/>
    <property type="match status" value="1"/>
</dbReference>
<sequence>MDFIQLATATSSRNLLRYLEGAGNDGQPVTSEDDDFSHLYSSPSSQSEYTEEDGGSYESAGDGAGSRPLLSPSAEAELYLLATNFLLYVAMVIITTMVAKIYFPSLLERDQAANQARSVAYHRVRETSESYYSSDAEDEEEDDDEEAMDDDDDDVDFDDIGKEEKLRESQGLMLEVERGSLVYKMQQQEKRKQMLRSKSAGTGENGGFEAGAMTTFEFDQRTTSRAAVLKTLMGCSLMLNVTFVTWGLLQERMLTRRYPRLTGEYFTYSYALVFTNRLWTLIMSALLFFYFKPRWSRSTVIYEYSFPSISNMLSSWCQYEALRYVSFPAVTLFKSFKLAPVMVMGKMLGNKEYPQYDYFVALVIGVGLAMFMSSTEGLNFGYDVYGEKSATWTGILLMFLFLFFDSFTSQWQSRMFQRHRDLSMVEMMLATSAFSTVLSFITLIHTNELGPALSFVYRHSEIHLHFFLFSICSTIGQILIFYTIKNFGAVVFTIIMTTRVLLSILLSCVLYDHEVTGIGFGGLMLVMGAICYRIKRKAEGTQLIKWQGMDDHKAPELVQEWHEHVDT</sequence>
<dbReference type="GO" id="GO:0005789">
    <property type="term" value="C:endoplasmic reticulum membrane"/>
    <property type="evidence" value="ECO:0007669"/>
    <property type="project" value="TreeGrafter"/>
</dbReference>
<feature type="compositionally biased region" description="Polar residues" evidence="6">
    <location>
        <begin position="39"/>
        <end position="48"/>
    </location>
</feature>
<evidence type="ECO:0000256" key="5">
    <source>
        <dbReference type="ARBA" id="ARBA00023136"/>
    </source>
</evidence>
<feature type="transmembrane region" description="Helical" evidence="7">
    <location>
        <begin position="389"/>
        <end position="407"/>
    </location>
</feature>
<feature type="transmembrane region" description="Helical" evidence="7">
    <location>
        <begin position="227"/>
        <end position="248"/>
    </location>
</feature>
<feature type="compositionally biased region" description="Acidic residues" evidence="6">
    <location>
        <begin position="135"/>
        <end position="158"/>
    </location>
</feature>